<sequence length="86" mass="9798">MASRASCRRFWSRRGAPLPYKLDSRIVVIIHAVENMSLSKTEVSSPFLSFRAAGLPKKLTRISDRYKPCFSCHLNAGLTRRSEEEL</sequence>
<dbReference type="Proteomes" id="UP000276133">
    <property type="component" value="Unassembled WGS sequence"/>
</dbReference>
<dbReference type="AlphaFoldDB" id="A0A3M7RUK3"/>
<proteinExistence type="predicted"/>
<gene>
    <name evidence="1" type="ORF">BpHYR1_002982</name>
</gene>
<protein>
    <submittedName>
        <fullName evidence="1">Uncharacterized protein</fullName>
    </submittedName>
</protein>
<evidence type="ECO:0000313" key="1">
    <source>
        <dbReference type="EMBL" id="RNA27110.1"/>
    </source>
</evidence>
<accession>A0A3M7RUK3</accession>
<comment type="caution">
    <text evidence="1">The sequence shown here is derived from an EMBL/GenBank/DDBJ whole genome shotgun (WGS) entry which is preliminary data.</text>
</comment>
<dbReference type="EMBL" id="REGN01002595">
    <property type="protein sequence ID" value="RNA27110.1"/>
    <property type="molecule type" value="Genomic_DNA"/>
</dbReference>
<reference evidence="1 2" key="1">
    <citation type="journal article" date="2018" name="Sci. Rep.">
        <title>Genomic signatures of local adaptation to the degree of environmental predictability in rotifers.</title>
        <authorList>
            <person name="Franch-Gras L."/>
            <person name="Hahn C."/>
            <person name="Garcia-Roger E.M."/>
            <person name="Carmona M.J."/>
            <person name="Serra M."/>
            <person name="Gomez A."/>
        </authorList>
    </citation>
    <scope>NUCLEOTIDE SEQUENCE [LARGE SCALE GENOMIC DNA]</scope>
    <source>
        <strain evidence="1">HYR1</strain>
    </source>
</reference>
<evidence type="ECO:0000313" key="2">
    <source>
        <dbReference type="Proteomes" id="UP000276133"/>
    </source>
</evidence>
<name>A0A3M7RUK3_BRAPC</name>
<organism evidence="1 2">
    <name type="scientific">Brachionus plicatilis</name>
    <name type="common">Marine rotifer</name>
    <name type="synonym">Brachionus muelleri</name>
    <dbReference type="NCBI Taxonomy" id="10195"/>
    <lineage>
        <taxon>Eukaryota</taxon>
        <taxon>Metazoa</taxon>
        <taxon>Spiralia</taxon>
        <taxon>Gnathifera</taxon>
        <taxon>Rotifera</taxon>
        <taxon>Eurotatoria</taxon>
        <taxon>Monogononta</taxon>
        <taxon>Pseudotrocha</taxon>
        <taxon>Ploima</taxon>
        <taxon>Brachionidae</taxon>
        <taxon>Brachionus</taxon>
    </lineage>
</organism>
<keyword evidence="2" id="KW-1185">Reference proteome</keyword>